<organism evidence="1 2">
    <name type="scientific">Pachysolen tannophilus NRRL Y-2460</name>
    <dbReference type="NCBI Taxonomy" id="669874"/>
    <lineage>
        <taxon>Eukaryota</taxon>
        <taxon>Fungi</taxon>
        <taxon>Dikarya</taxon>
        <taxon>Ascomycota</taxon>
        <taxon>Saccharomycotina</taxon>
        <taxon>Pichiomycetes</taxon>
        <taxon>Pachysolenaceae</taxon>
        <taxon>Pachysolen</taxon>
    </lineage>
</organism>
<dbReference type="STRING" id="669874.A0A1E4TRU6"/>
<proteinExistence type="predicted"/>
<dbReference type="GO" id="GO:0000444">
    <property type="term" value="C:MIS12/MIND type complex"/>
    <property type="evidence" value="ECO:0007669"/>
    <property type="project" value="TreeGrafter"/>
</dbReference>
<dbReference type="GO" id="GO:0000070">
    <property type="term" value="P:mitotic sister chromatid segregation"/>
    <property type="evidence" value="ECO:0007669"/>
    <property type="project" value="InterPro"/>
</dbReference>
<keyword evidence="2" id="KW-1185">Reference proteome</keyword>
<dbReference type="AlphaFoldDB" id="A0A1E4TRU6"/>
<reference evidence="2" key="1">
    <citation type="submission" date="2016-05" db="EMBL/GenBank/DDBJ databases">
        <title>Comparative genomics of biotechnologically important yeasts.</title>
        <authorList>
            <consortium name="DOE Joint Genome Institute"/>
            <person name="Riley R."/>
            <person name="Haridas S."/>
            <person name="Wolfe K.H."/>
            <person name="Lopes M.R."/>
            <person name="Hittinger C.T."/>
            <person name="Goker M."/>
            <person name="Salamov A."/>
            <person name="Wisecaver J."/>
            <person name="Long T.M."/>
            <person name="Aerts A.L."/>
            <person name="Barry K."/>
            <person name="Choi C."/>
            <person name="Clum A."/>
            <person name="Coughlan A.Y."/>
            <person name="Deshpande S."/>
            <person name="Douglass A.P."/>
            <person name="Hanson S.J."/>
            <person name="Klenk H.-P."/>
            <person name="Labutti K."/>
            <person name="Lapidus A."/>
            <person name="Lindquist E."/>
            <person name="Lipzen A."/>
            <person name="Meier-Kolthoff J.P."/>
            <person name="Ohm R.A."/>
            <person name="Otillar R.P."/>
            <person name="Pangilinan J."/>
            <person name="Peng Y."/>
            <person name="Rokas A."/>
            <person name="Rosa C.A."/>
            <person name="Scheuner C."/>
            <person name="Sibirny A.A."/>
            <person name="Slot J.C."/>
            <person name="Stielow J.B."/>
            <person name="Sun H."/>
            <person name="Kurtzman C.P."/>
            <person name="Blackwell M."/>
            <person name="Grigoriev I.V."/>
            <person name="Jeffries T.W."/>
        </authorList>
    </citation>
    <scope>NUCLEOTIDE SEQUENCE [LARGE SCALE GENOMIC DNA]</scope>
    <source>
        <strain evidence="2">NRRL Y-2460</strain>
    </source>
</reference>
<dbReference type="PANTHER" id="PTHR31749:SF3">
    <property type="entry name" value="KINETOCHORE-ASSOCIATED PROTEIN NSL1 HOMOLOG"/>
    <property type="match status" value="1"/>
</dbReference>
<sequence length="223" mass="26230">MSTTHELHEKIQLQTQDVKYLQRIFLENAHSKLNLHLPITNNSKDDPLRNKIENMVETFIFETFEMARHSMIIDGIDMSNTASLKNIIDEPKEQIEPFNFELNDKLRKIYAQVEDATLEVTSLRRELPIKAKEEYGKLLTQYDEKINKVIQDLNNHHNDINEEIEDIPKIDNILPRLNDMKLDYEKSLSILVDLKEEIPKQTSQMEKLNELIQFIEKIATNSN</sequence>
<dbReference type="Pfam" id="PF08641">
    <property type="entry name" value="Mis14"/>
    <property type="match status" value="1"/>
</dbReference>
<accession>A0A1E4TRU6</accession>
<dbReference type="Proteomes" id="UP000094236">
    <property type="component" value="Unassembled WGS sequence"/>
</dbReference>
<dbReference type="PANTHER" id="PTHR31749">
    <property type="entry name" value="KINETOCHORE-ASSOCIATED PROTEIN NSL1 HOMOLOG"/>
    <property type="match status" value="1"/>
</dbReference>
<dbReference type="InterPro" id="IPR013950">
    <property type="entry name" value="Mis14/Nsl1"/>
</dbReference>
<name>A0A1E4TRU6_PACTA</name>
<dbReference type="EMBL" id="KV454016">
    <property type="protein sequence ID" value="ODV94483.1"/>
    <property type="molecule type" value="Genomic_DNA"/>
</dbReference>
<evidence type="ECO:0000313" key="2">
    <source>
        <dbReference type="Proteomes" id="UP000094236"/>
    </source>
</evidence>
<evidence type="ECO:0000313" key="1">
    <source>
        <dbReference type="EMBL" id="ODV94483.1"/>
    </source>
</evidence>
<gene>
    <name evidence="1" type="ORF">PACTADRAFT_18178</name>
</gene>
<protein>
    <submittedName>
        <fullName evidence="1">Uncharacterized protein</fullName>
    </submittedName>
</protein>
<dbReference type="OrthoDB" id="2135762at2759"/>